<accession>A0A8J3WJ29</accession>
<dbReference type="InterPro" id="IPR000415">
    <property type="entry name" value="Nitroreductase-like"/>
</dbReference>
<organism evidence="2 3">
    <name type="scientific">Planobispora siamensis</name>
    <dbReference type="NCBI Taxonomy" id="936338"/>
    <lineage>
        <taxon>Bacteria</taxon>
        <taxon>Bacillati</taxon>
        <taxon>Actinomycetota</taxon>
        <taxon>Actinomycetes</taxon>
        <taxon>Streptosporangiales</taxon>
        <taxon>Streptosporangiaceae</taxon>
        <taxon>Planobispora</taxon>
    </lineage>
</organism>
<keyword evidence="3" id="KW-1185">Reference proteome</keyword>
<dbReference type="Proteomes" id="UP000619788">
    <property type="component" value="Unassembled WGS sequence"/>
</dbReference>
<comment type="caution">
    <text evidence="2">The sequence shown here is derived from an EMBL/GenBank/DDBJ whole genome shotgun (WGS) entry which is preliminary data.</text>
</comment>
<dbReference type="SUPFAM" id="SSF55469">
    <property type="entry name" value="FMN-dependent nitroreductase-like"/>
    <property type="match status" value="1"/>
</dbReference>
<dbReference type="Gene3D" id="3.40.109.10">
    <property type="entry name" value="NADH Oxidase"/>
    <property type="match status" value="1"/>
</dbReference>
<dbReference type="RefSeq" id="WP_204061860.1">
    <property type="nucleotide sequence ID" value="NZ_BOOJ01000002.1"/>
</dbReference>
<sequence length="249" mass="26508">MTALRDHTTLFSDLRQESRLTAEDVLAGPRRAGRPVPPVGPRGSAPAGVPEVRPVAAPPTDRPLEEILRRRVSIRDYAERPVPVEVIAAALATAFRMDREAWPQDWEDGNGLGVLVAARRVAGLEPALYRADEDGARLVPLAGLADGRAAEEMVLQIEYAASPVILAITGSLSTALARHGTHGHRTLLARASGLAYAALVRSAAHGLVGSVFAGFLQSGMRPLVDLDGYRQRQLFAVSLGYPVPEPAAP</sequence>
<feature type="region of interest" description="Disordered" evidence="1">
    <location>
        <begin position="21"/>
        <end position="58"/>
    </location>
</feature>
<dbReference type="EMBL" id="BOOJ01000002">
    <property type="protein sequence ID" value="GIH89446.1"/>
    <property type="molecule type" value="Genomic_DNA"/>
</dbReference>
<name>A0A8J3WJ29_9ACTN</name>
<proteinExistence type="predicted"/>
<evidence type="ECO:0000313" key="2">
    <source>
        <dbReference type="EMBL" id="GIH89446.1"/>
    </source>
</evidence>
<dbReference type="GO" id="GO:0016491">
    <property type="term" value="F:oxidoreductase activity"/>
    <property type="evidence" value="ECO:0007669"/>
    <property type="project" value="InterPro"/>
</dbReference>
<feature type="compositionally biased region" description="Low complexity" evidence="1">
    <location>
        <begin position="41"/>
        <end position="50"/>
    </location>
</feature>
<evidence type="ECO:0000256" key="1">
    <source>
        <dbReference type="SAM" id="MobiDB-lite"/>
    </source>
</evidence>
<evidence type="ECO:0008006" key="4">
    <source>
        <dbReference type="Google" id="ProtNLM"/>
    </source>
</evidence>
<dbReference type="AlphaFoldDB" id="A0A8J3WJ29"/>
<evidence type="ECO:0000313" key="3">
    <source>
        <dbReference type="Proteomes" id="UP000619788"/>
    </source>
</evidence>
<protein>
    <recommendedName>
        <fullName evidence="4">Nitroreductase</fullName>
    </recommendedName>
</protein>
<gene>
    <name evidence="2" type="ORF">Psi01_00760</name>
</gene>
<reference evidence="2 3" key="1">
    <citation type="submission" date="2021-01" db="EMBL/GenBank/DDBJ databases">
        <title>Whole genome shotgun sequence of Planobispora siamensis NBRC 107568.</title>
        <authorList>
            <person name="Komaki H."/>
            <person name="Tamura T."/>
        </authorList>
    </citation>
    <scope>NUCLEOTIDE SEQUENCE [LARGE SCALE GENOMIC DNA]</scope>
    <source>
        <strain evidence="2 3">NBRC 107568</strain>
    </source>
</reference>